<name>A0ABQ0APH3_9RHOB</name>
<evidence type="ECO:0000313" key="3">
    <source>
        <dbReference type="EMBL" id="GAA6197729.1"/>
    </source>
</evidence>
<organism evidence="3 4">
    <name type="scientific">Pseudophaeobacter arcticus</name>
    <dbReference type="NCBI Taxonomy" id="385492"/>
    <lineage>
        <taxon>Bacteria</taxon>
        <taxon>Pseudomonadati</taxon>
        <taxon>Pseudomonadota</taxon>
        <taxon>Alphaproteobacteria</taxon>
        <taxon>Rhodobacterales</taxon>
        <taxon>Paracoccaceae</taxon>
        <taxon>Pseudophaeobacter</taxon>
    </lineage>
</organism>
<protein>
    <recommendedName>
        <fullName evidence="2">DUF2061 domain-containing protein</fullName>
    </recommendedName>
</protein>
<dbReference type="RefSeq" id="WP_348158363.1">
    <property type="nucleotide sequence ID" value="NZ_BAABWU010000014.1"/>
</dbReference>
<dbReference type="Proteomes" id="UP001441944">
    <property type="component" value="Unassembled WGS sequence"/>
</dbReference>
<evidence type="ECO:0000313" key="4">
    <source>
        <dbReference type="Proteomes" id="UP001441944"/>
    </source>
</evidence>
<evidence type="ECO:0000259" key="2">
    <source>
        <dbReference type="Pfam" id="PF09834"/>
    </source>
</evidence>
<dbReference type="InterPro" id="IPR018638">
    <property type="entry name" value="DUF2061_membrane"/>
</dbReference>
<reference evidence="3 4" key="1">
    <citation type="submission" date="2024-04" db="EMBL/GenBank/DDBJ databases">
        <title>Draft genome sequence of Pseudophaeobacter arcticus NBRC 116598.</title>
        <authorList>
            <person name="Miyakawa T."/>
            <person name="Kusuya Y."/>
            <person name="Miura T."/>
        </authorList>
    </citation>
    <scope>NUCLEOTIDE SEQUENCE [LARGE SCALE GENOMIC DNA]</scope>
    <source>
        <strain evidence="3 4">SU-CL00105</strain>
    </source>
</reference>
<keyword evidence="1" id="KW-0472">Membrane</keyword>
<feature type="domain" description="DUF2061" evidence="2">
    <location>
        <begin position="8"/>
        <end position="59"/>
    </location>
</feature>
<comment type="caution">
    <text evidence="3">The sequence shown here is derived from an EMBL/GenBank/DDBJ whole genome shotgun (WGS) entry which is preliminary data.</text>
</comment>
<accession>A0ABQ0APH3</accession>
<dbReference type="EMBL" id="BAABWU010000014">
    <property type="protein sequence ID" value="GAA6197729.1"/>
    <property type="molecule type" value="Genomic_DNA"/>
</dbReference>
<keyword evidence="1" id="KW-1133">Transmembrane helix</keyword>
<proteinExistence type="predicted"/>
<dbReference type="Pfam" id="PF09834">
    <property type="entry name" value="DUF2061"/>
    <property type="match status" value="1"/>
</dbReference>
<keyword evidence="4" id="KW-1185">Reference proteome</keyword>
<gene>
    <name evidence="3" type="ORF">NBRC116598_31740</name>
</gene>
<feature type="transmembrane region" description="Helical" evidence="1">
    <location>
        <begin position="12"/>
        <end position="29"/>
    </location>
</feature>
<sequence>METGKRSLVKALIWNAIGLVSMALVGFLATGSASLGGAMALINSALGFGSYLIYERVWTRISWGRHSAVARPVAGPGGARANV</sequence>
<feature type="transmembrane region" description="Helical" evidence="1">
    <location>
        <begin position="35"/>
        <end position="54"/>
    </location>
</feature>
<keyword evidence="1" id="KW-0812">Transmembrane</keyword>
<evidence type="ECO:0000256" key="1">
    <source>
        <dbReference type="SAM" id="Phobius"/>
    </source>
</evidence>